<dbReference type="InterPro" id="IPR051342">
    <property type="entry name" value="PDZ_scaffold"/>
</dbReference>
<reference evidence="2 3" key="1">
    <citation type="submission" date="2024-07" db="EMBL/GenBank/DDBJ databases">
        <title>Chromosome-level genome assembly of the water stick insect Ranatra chinensis (Heteroptera: Nepidae).</title>
        <authorList>
            <person name="Liu X."/>
        </authorList>
    </citation>
    <scope>NUCLEOTIDE SEQUENCE [LARGE SCALE GENOMIC DNA]</scope>
    <source>
        <strain evidence="2">Cailab_2021Rc</strain>
        <tissue evidence="2">Muscle</tissue>
    </source>
</reference>
<dbReference type="Gene3D" id="2.30.42.10">
    <property type="match status" value="1"/>
</dbReference>
<sequence>MMGGSNTSTNPSLDNPPSPLFFPIPLGSFLESVLTAHLWRATVNVELNRGWNSRLGFSLQAGGPTGDDTVISAIYPDSVASRCGKLRVGDVLVNVNDESVEDMKTADVIDLLRKIRGIICLTLLRKLD</sequence>
<dbReference type="PROSITE" id="PS50106">
    <property type="entry name" value="PDZ"/>
    <property type="match status" value="1"/>
</dbReference>
<evidence type="ECO:0000313" key="3">
    <source>
        <dbReference type="Proteomes" id="UP001558652"/>
    </source>
</evidence>
<dbReference type="InterPro" id="IPR001478">
    <property type="entry name" value="PDZ"/>
</dbReference>
<keyword evidence="3" id="KW-1185">Reference proteome</keyword>
<comment type="caution">
    <text evidence="2">The sequence shown here is derived from an EMBL/GenBank/DDBJ whole genome shotgun (WGS) entry which is preliminary data.</text>
</comment>
<evidence type="ECO:0000313" key="2">
    <source>
        <dbReference type="EMBL" id="KAL1115603.1"/>
    </source>
</evidence>
<name>A0ABD0YBI5_9HEMI</name>
<proteinExistence type="predicted"/>
<dbReference type="PANTHER" id="PTHR19964:SF92">
    <property type="entry name" value="PATJ HOMOLOG"/>
    <property type="match status" value="1"/>
</dbReference>
<dbReference type="Proteomes" id="UP001558652">
    <property type="component" value="Unassembled WGS sequence"/>
</dbReference>
<dbReference type="Pfam" id="PF00595">
    <property type="entry name" value="PDZ"/>
    <property type="match status" value="1"/>
</dbReference>
<dbReference type="SUPFAM" id="SSF50156">
    <property type="entry name" value="PDZ domain-like"/>
    <property type="match status" value="1"/>
</dbReference>
<organism evidence="2 3">
    <name type="scientific">Ranatra chinensis</name>
    <dbReference type="NCBI Taxonomy" id="642074"/>
    <lineage>
        <taxon>Eukaryota</taxon>
        <taxon>Metazoa</taxon>
        <taxon>Ecdysozoa</taxon>
        <taxon>Arthropoda</taxon>
        <taxon>Hexapoda</taxon>
        <taxon>Insecta</taxon>
        <taxon>Pterygota</taxon>
        <taxon>Neoptera</taxon>
        <taxon>Paraneoptera</taxon>
        <taxon>Hemiptera</taxon>
        <taxon>Heteroptera</taxon>
        <taxon>Panheteroptera</taxon>
        <taxon>Nepomorpha</taxon>
        <taxon>Nepidae</taxon>
        <taxon>Ranatrinae</taxon>
        <taxon>Ranatra</taxon>
    </lineage>
</organism>
<gene>
    <name evidence="2" type="ORF">AAG570_005893</name>
</gene>
<protein>
    <recommendedName>
        <fullName evidence="1">PDZ domain-containing protein</fullName>
    </recommendedName>
</protein>
<dbReference type="SMART" id="SM00228">
    <property type="entry name" value="PDZ"/>
    <property type="match status" value="1"/>
</dbReference>
<accession>A0ABD0YBI5</accession>
<dbReference type="EMBL" id="JBFDAA010000019">
    <property type="protein sequence ID" value="KAL1115603.1"/>
    <property type="molecule type" value="Genomic_DNA"/>
</dbReference>
<dbReference type="CDD" id="cd00136">
    <property type="entry name" value="PDZ_canonical"/>
    <property type="match status" value="1"/>
</dbReference>
<evidence type="ECO:0000259" key="1">
    <source>
        <dbReference type="PROSITE" id="PS50106"/>
    </source>
</evidence>
<dbReference type="PANTHER" id="PTHR19964">
    <property type="entry name" value="MULTIPLE PDZ DOMAIN PROTEIN"/>
    <property type="match status" value="1"/>
</dbReference>
<dbReference type="AlphaFoldDB" id="A0ABD0YBI5"/>
<feature type="domain" description="PDZ" evidence="1">
    <location>
        <begin position="44"/>
        <end position="127"/>
    </location>
</feature>
<dbReference type="InterPro" id="IPR036034">
    <property type="entry name" value="PDZ_sf"/>
</dbReference>